<keyword evidence="2" id="KW-1185">Reference proteome</keyword>
<evidence type="ECO:0000313" key="1">
    <source>
        <dbReference type="EMBL" id="EIT69313.1"/>
    </source>
</evidence>
<comment type="caution">
    <text evidence="1">The sequence shown here is derived from an EMBL/GenBank/DDBJ whole genome shotgun (WGS) entry which is preliminary data.</text>
</comment>
<reference evidence="1 2" key="1">
    <citation type="journal article" date="2012" name="J. Bacteriol.">
        <title>Genome Sequence of n-Alkane-Degrading Hydrocarboniphaga effusa Strain AP103T (ATCC BAA-332T).</title>
        <authorList>
            <person name="Chang H.K."/>
            <person name="Zylstra G.J."/>
            <person name="Chae J.C."/>
        </authorList>
    </citation>
    <scope>NUCLEOTIDE SEQUENCE [LARGE SCALE GENOMIC DNA]</scope>
    <source>
        <strain evidence="1 2">AP103</strain>
    </source>
</reference>
<evidence type="ECO:0000313" key="2">
    <source>
        <dbReference type="Proteomes" id="UP000003704"/>
    </source>
</evidence>
<organism evidence="1 2">
    <name type="scientific">Hydrocarboniphaga effusa AP103</name>
    <dbReference type="NCBI Taxonomy" id="1172194"/>
    <lineage>
        <taxon>Bacteria</taxon>
        <taxon>Pseudomonadati</taxon>
        <taxon>Pseudomonadota</taxon>
        <taxon>Gammaproteobacteria</taxon>
        <taxon>Nevskiales</taxon>
        <taxon>Nevskiaceae</taxon>
        <taxon>Hydrocarboniphaga</taxon>
    </lineage>
</organism>
<dbReference type="STRING" id="1172194.WQQ_28950"/>
<dbReference type="Proteomes" id="UP000003704">
    <property type="component" value="Unassembled WGS sequence"/>
</dbReference>
<sequence>MNTSAPIETLFDRAMQSLRGMLDLLDAEQHAVATRDAQALLQLSREKASRLQGFAELQNLLRLQSLPTHLPLQDFEMLLSRCAAQNKANGMQMNLHLAQQPATLPGVRSEGYGARGETRYGGLSTSLVSV</sequence>
<name>I8T6E4_9GAMM</name>
<dbReference type="InterPro" id="IPR036679">
    <property type="entry name" value="FlgN-like_sf"/>
</dbReference>
<dbReference type="OrthoDB" id="9899048at2"/>
<dbReference type="EMBL" id="AKGD01000002">
    <property type="protein sequence ID" value="EIT69313.1"/>
    <property type="molecule type" value="Genomic_DNA"/>
</dbReference>
<dbReference type="AlphaFoldDB" id="I8T6E4"/>
<dbReference type="GO" id="GO:0044780">
    <property type="term" value="P:bacterial-type flagellum assembly"/>
    <property type="evidence" value="ECO:0007669"/>
    <property type="project" value="InterPro"/>
</dbReference>
<protein>
    <recommendedName>
        <fullName evidence="3">Flagellar protein FlgN</fullName>
    </recommendedName>
</protein>
<dbReference type="SUPFAM" id="SSF140566">
    <property type="entry name" value="FlgN-like"/>
    <property type="match status" value="1"/>
</dbReference>
<proteinExistence type="predicted"/>
<dbReference type="RefSeq" id="WP_007185836.1">
    <property type="nucleotide sequence ID" value="NZ_AKGD01000002.1"/>
</dbReference>
<accession>I8T6E4</accession>
<evidence type="ECO:0008006" key="3">
    <source>
        <dbReference type="Google" id="ProtNLM"/>
    </source>
</evidence>
<gene>
    <name evidence="1" type="ORF">WQQ_28950</name>
</gene>